<comment type="caution">
    <text evidence="2">The sequence shown here is derived from an EMBL/GenBank/DDBJ whole genome shotgun (WGS) entry which is preliminary data.</text>
</comment>
<evidence type="ECO:0000313" key="2">
    <source>
        <dbReference type="EMBL" id="CAF9925368.1"/>
    </source>
</evidence>
<organism evidence="2 3">
    <name type="scientific">Gomphillus americanus</name>
    <dbReference type="NCBI Taxonomy" id="1940652"/>
    <lineage>
        <taxon>Eukaryota</taxon>
        <taxon>Fungi</taxon>
        <taxon>Dikarya</taxon>
        <taxon>Ascomycota</taxon>
        <taxon>Pezizomycotina</taxon>
        <taxon>Lecanoromycetes</taxon>
        <taxon>OSLEUM clade</taxon>
        <taxon>Ostropomycetidae</taxon>
        <taxon>Ostropales</taxon>
        <taxon>Graphidaceae</taxon>
        <taxon>Gomphilloideae</taxon>
        <taxon>Gomphillus</taxon>
    </lineage>
</organism>
<evidence type="ECO:0000256" key="1">
    <source>
        <dbReference type="SAM" id="MobiDB-lite"/>
    </source>
</evidence>
<keyword evidence="3" id="KW-1185">Reference proteome</keyword>
<feature type="region of interest" description="Disordered" evidence="1">
    <location>
        <begin position="267"/>
        <end position="291"/>
    </location>
</feature>
<proteinExistence type="predicted"/>
<gene>
    <name evidence="2" type="ORF">GOMPHAMPRED_003870</name>
</gene>
<dbReference type="Proteomes" id="UP000664169">
    <property type="component" value="Unassembled WGS sequence"/>
</dbReference>
<evidence type="ECO:0000313" key="3">
    <source>
        <dbReference type="Proteomes" id="UP000664169"/>
    </source>
</evidence>
<reference evidence="2" key="1">
    <citation type="submission" date="2021-03" db="EMBL/GenBank/DDBJ databases">
        <authorList>
            <person name="Tagirdzhanova G."/>
        </authorList>
    </citation>
    <scope>NUCLEOTIDE SEQUENCE</scope>
</reference>
<accession>A0A8H3FIZ3</accession>
<dbReference type="EMBL" id="CAJPDQ010000023">
    <property type="protein sequence ID" value="CAF9925368.1"/>
    <property type="molecule type" value="Genomic_DNA"/>
</dbReference>
<feature type="compositionally biased region" description="Low complexity" evidence="1">
    <location>
        <begin position="273"/>
        <end position="283"/>
    </location>
</feature>
<evidence type="ECO:0008006" key="4">
    <source>
        <dbReference type="Google" id="ProtNLM"/>
    </source>
</evidence>
<dbReference type="AlphaFoldDB" id="A0A8H3FIZ3"/>
<sequence>MDPITIISVVSTALGASVKLGQISYELFQFIHDTKTIDQSVKDLQTEVSQMSDVCKTVERQFQIIPRPDLVDQQLLENINKQLRDCTGATNMIKLALRSVLKGKQSSVAQAIRRMQYLMSKNEITTNREHLKICMIGLQVNLQVFNLQAIYLAPQIANESLVAAVRQLAELVEAQGQKLDKALKQKALGYVSQAMSLYSASLDGSYDRSRSALAVEEWLVEIRDHSTTESMNEAVSVPDIQDLSSLGTPFDSAGQSSIEVASNFTSQRSNPFDSGSQGSSQDDTASISTTKAMPKNPSKILIDSNYLVSKVVWSQDNSTMAIAGERLFPEQKIEHGVFYGLPFTREVSLDCACIGVYKTGSATLFRQLDAPCRAVQTLALNDTVRNIETGDLVRRQELFEGNPSQGLNIDLAFASIEPYLIAVLNCPPALPKSVVINIETSRTMKRYAWEEAQWALILGSVVCVRSGSKLIHYDPITGGILSSLTDKRIQKLKPLRHHLALSGESHAIFYAAEQVLMVYNLRTSLTTDAIRLGNVSERSSLTYNGSKVLTTLMKHGQEWRLGKYENHKSTIFKIAGSLENNKSPVFKVAGSLIQNLSHDAAYIYYLVPDCEHGKTWIWIRDTETLLPRP</sequence>
<protein>
    <recommendedName>
        <fullName evidence="4">Fungal N-terminal domain-containing protein</fullName>
    </recommendedName>
</protein>
<name>A0A8H3FIZ3_9LECA</name>